<dbReference type="PANTHER" id="PTHR47518">
    <property type="entry name" value="SERPENTINE RECEPTOR CLASS EPSILON-13-RELATED"/>
    <property type="match status" value="1"/>
</dbReference>
<feature type="transmembrane region" description="Helical" evidence="2">
    <location>
        <begin position="223"/>
        <end position="250"/>
    </location>
</feature>
<gene>
    <name evidence="3" type="ORF">BXYJ_LOCUS15398</name>
</gene>
<dbReference type="OrthoDB" id="5877454at2759"/>
<dbReference type="Pfam" id="PF03125">
    <property type="entry name" value="Sre"/>
    <property type="match status" value="1"/>
</dbReference>
<dbReference type="PANTHER" id="PTHR47518:SF9">
    <property type="entry name" value="SERPENTINE RECEPTOR, CLASS T"/>
    <property type="match status" value="1"/>
</dbReference>
<proteinExistence type="inferred from homology"/>
<dbReference type="GO" id="GO:0007606">
    <property type="term" value="P:sensory perception of chemical stimulus"/>
    <property type="evidence" value="ECO:0007669"/>
    <property type="project" value="InterPro"/>
</dbReference>
<comment type="caution">
    <text evidence="3">The sequence shown here is derived from an EMBL/GenBank/DDBJ whole genome shotgun (WGS) entry which is preliminary data.</text>
</comment>
<feature type="transmembrane region" description="Helical" evidence="2">
    <location>
        <begin position="256"/>
        <end position="277"/>
    </location>
</feature>
<dbReference type="EMBL" id="CAJFCV020000006">
    <property type="protein sequence ID" value="CAG9131639.1"/>
    <property type="molecule type" value="Genomic_DNA"/>
</dbReference>
<comment type="similarity">
    <text evidence="1">Belongs to the nematode receptor-like protein sre family.</text>
</comment>
<keyword evidence="2" id="KW-0812">Transmembrane</keyword>
<evidence type="ECO:0000313" key="4">
    <source>
        <dbReference type="Proteomes" id="UP000659654"/>
    </source>
</evidence>
<feature type="transmembrane region" description="Helical" evidence="2">
    <location>
        <begin position="91"/>
        <end position="111"/>
    </location>
</feature>
<accession>A0A7I8XCA1</accession>
<feature type="transmembrane region" description="Helical" evidence="2">
    <location>
        <begin position="162"/>
        <end position="182"/>
    </location>
</feature>
<keyword evidence="4" id="KW-1185">Reference proteome</keyword>
<name>A0A7I8XCA1_BURXY</name>
<organism evidence="3 4">
    <name type="scientific">Bursaphelenchus xylophilus</name>
    <name type="common">Pinewood nematode worm</name>
    <name type="synonym">Aphelenchoides xylophilus</name>
    <dbReference type="NCBI Taxonomy" id="6326"/>
    <lineage>
        <taxon>Eukaryota</taxon>
        <taxon>Metazoa</taxon>
        <taxon>Ecdysozoa</taxon>
        <taxon>Nematoda</taxon>
        <taxon>Chromadorea</taxon>
        <taxon>Rhabditida</taxon>
        <taxon>Tylenchina</taxon>
        <taxon>Tylenchomorpha</taxon>
        <taxon>Aphelenchoidea</taxon>
        <taxon>Aphelenchoididae</taxon>
        <taxon>Bursaphelenchus</taxon>
    </lineage>
</organism>
<reference evidence="3" key="1">
    <citation type="submission" date="2020-09" db="EMBL/GenBank/DDBJ databases">
        <authorList>
            <person name="Kikuchi T."/>
        </authorList>
    </citation>
    <scope>NUCLEOTIDE SEQUENCE</scope>
    <source>
        <strain evidence="3">Ka4C1</strain>
    </source>
</reference>
<feature type="transmembrane region" description="Helical" evidence="2">
    <location>
        <begin position="131"/>
        <end position="150"/>
    </location>
</feature>
<dbReference type="EMBL" id="CAJFDI010000006">
    <property type="protein sequence ID" value="CAD5235307.1"/>
    <property type="molecule type" value="Genomic_DNA"/>
</dbReference>
<evidence type="ECO:0000313" key="3">
    <source>
        <dbReference type="EMBL" id="CAD5235307.1"/>
    </source>
</evidence>
<feature type="transmembrane region" description="Helical" evidence="2">
    <location>
        <begin position="46"/>
        <end position="71"/>
    </location>
</feature>
<dbReference type="Proteomes" id="UP000582659">
    <property type="component" value="Unassembled WGS sequence"/>
</dbReference>
<dbReference type="InterPro" id="IPR052854">
    <property type="entry name" value="Serpentine_rcpt_epsilon"/>
</dbReference>
<keyword evidence="2" id="KW-1133">Transmembrane helix</keyword>
<sequence>MTAHEFYIVIPLAILELILLVIGLYFMAMWAVVFKDLPLFHYNLKTTLKFVGITWMATSIARIIFILCYFFDPQALIDSTNFFSFGFPMHLMENVYMLTWSMAATTILFVVIERISASLWLECYERREDKFLIHAMLAFALLVSVVFYSINYAYDLRIFAYRLPYVFIALVAFVSLVVFLYFHFLNKRRLRQALANRSFYSLNERFQLAENVRVGDIAIRQAFIVSGMVMLFVTAVVIISCLNLDIPLYILRSLSYHFLAIYNIAEAFNIAYGHSTFKKLYFDQLRRSLFGPKGSVDSIDATKRHSIRNTDGMVLNFSAREENRIVFTMLENSWR</sequence>
<dbReference type="Proteomes" id="UP000659654">
    <property type="component" value="Unassembled WGS sequence"/>
</dbReference>
<dbReference type="AlphaFoldDB" id="A0A7I8XCA1"/>
<dbReference type="InterPro" id="IPR004151">
    <property type="entry name" value="7TM_GPCR_serpentine_rcpt_Sre"/>
</dbReference>
<evidence type="ECO:0000256" key="1">
    <source>
        <dbReference type="ARBA" id="ARBA00006803"/>
    </source>
</evidence>
<dbReference type="GO" id="GO:0016020">
    <property type="term" value="C:membrane"/>
    <property type="evidence" value="ECO:0007669"/>
    <property type="project" value="InterPro"/>
</dbReference>
<feature type="transmembrane region" description="Helical" evidence="2">
    <location>
        <begin position="6"/>
        <end position="34"/>
    </location>
</feature>
<evidence type="ECO:0000256" key="2">
    <source>
        <dbReference type="SAM" id="Phobius"/>
    </source>
</evidence>
<protein>
    <submittedName>
        <fullName evidence="3">(pine wood nematode) hypothetical protein</fullName>
    </submittedName>
</protein>
<keyword evidence="2" id="KW-0472">Membrane</keyword>